<name>A0A0D0DBD0_9AGAM</name>
<evidence type="ECO:0000313" key="2">
    <source>
        <dbReference type="Proteomes" id="UP000054538"/>
    </source>
</evidence>
<sequence>LPKEEVKERLQKELEDLLQGESTEDTINLLLGMKGMDIYMDTPTEILHTILLDVVKYFWGQTVFLLEKANLLEVF</sequence>
<dbReference type="STRING" id="930991.A0A0D0DBD0"/>
<dbReference type="OrthoDB" id="2506088at2759"/>
<dbReference type="AlphaFoldDB" id="A0A0D0DBD0"/>
<reference evidence="1 2" key="1">
    <citation type="submission" date="2014-04" db="EMBL/GenBank/DDBJ databases">
        <authorList>
            <consortium name="DOE Joint Genome Institute"/>
            <person name="Kuo A."/>
            <person name="Kohler A."/>
            <person name="Jargeat P."/>
            <person name="Nagy L.G."/>
            <person name="Floudas D."/>
            <person name="Copeland A."/>
            <person name="Barry K.W."/>
            <person name="Cichocki N."/>
            <person name="Veneault-Fourrey C."/>
            <person name="LaButti K."/>
            <person name="Lindquist E.A."/>
            <person name="Lipzen A."/>
            <person name="Lundell T."/>
            <person name="Morin E."/>
            <person name="Murat C."/>
            <person name="Sun H."/>
            <person name="Tunlid A."/>
            <person name="Henrissat B."/>
            <person name="Grigoriev I.V."/>
            <person name="Hibbett D.S."/>
            <person name="Martin F."/>
            <person name="Nordberg H.P."/>
            <person name="Cantor M.N."/>
            <person name="Hua S.X."/>
        </authorList>
    </citation>
    <scope>NUCLEOTIDE SEQUENCE [LARGE SCALE GENOMIC DNA]</scope>
    <source>
        <strain evidence="1 2">Ve08.2h10</strain>
    </source>
</reference>
<gene>
    <name evidence="1" type="ORF">PAXRUDRAFT_175420</name>
</gene>
<dbReference type="Proteomes" id="UP000054538">
    <property type="component" value="Unassembled WGS sequence"/>
</dbReference>
<dbReference type="InParanoid" id="A0A0D0DBD0"/>
<dbReference type="EMBL" id="KN828767">
    <property type="protein sequence ID" value="KIK74545.1"/>
    <property type="molecule type" value="Genomic_DNA"/>
</dbReference>
<protein>
    <submittedName>
        <fullName evidence="1">Uncharacterized protein</fullName>
    </submittedName>
</protein>
<organism evidence="1 2">
    <name type="scientific">Paxillus rubicundulus Ve08.2h10</name>
    <dbReference type="NCBI Taxonomy" id="930991"/>
    <lineage>
        <taxon>Eukaryota</taxon>
        <taxon>Fungi</taxon>
        <taxon>Dikarya</taxon>
        <taxon>Basidiomycota</taxon>
        <taxon>Agaricomycotina</taxon>
        <taxon>Agaricomycetes</taxon>
        <taxon>Agaricomycetidae</taxon>
        <taxon>Boletales</taxon>
        <taxon>Paxilineae</taxon>
        <taxon>Paxillaceae</taxon>
        <taxon>Paxillus</taxon>
    </lineage>
</organism>
<keyword evidence="2" id="KW-1185">Reference proteome</keyword>
<dbReference type="HOGENOM" id="CLU_2671784_0_0_1"/>
<evidence type="ECO:0000313" key="1">
    <source>
        <dbReference type="EMBL" id="KIK74545.1"/>
    </source>
</evidence>
<accession>A0A0D0DBD0</accession>
<feature type="non-terminal residue" evidence="1">
    <location>
        <position position="75"/>
    </location>
</feature>
<reference evidence="2" key="2">
    <citation type="submission" date="2015-01" db="EMBL/GenBank/DDBJ databases">
        <title>Evolutionary Origins and Diversification of the Mycorrhizal Mutualists.</title>
        <authorList>
            <consortium name="DOE Joint Genome Institute"/>
            <consortium name="Mycorrhizal Genomics Consortium"/>
            <person name="Kohler A."/>
            <person name="Kuo A."/>
            <person name="Nagy L.G."/>
            <person name="Floudas D."/>
            <person name="Copeland A."/>
            <person name="Barry K.W."/>
            <person name="Cichocki N."/>
            <person name="Veneault-Fourrey C."/>
            <person name="LaButti K."/>
            <person name="Lindquist E.A."/>
            <person name="Lipzen A."/>
            <person name="Lundell T."/>
            <person name="Morin E."/>
            <person name="Murat C."/>
            <person name="Riley R."/>
            <person name="Ohm R."/>
            <person name="Sun H."/>
            <person name="Tunlid A."/>
            <person name="Henrissat B."/>
            <person name="Grigoriev I.V."/>
            <person name="Hibbett D.S."/>
            <person name="Martin F."/>
        </authorList>
    </citation>
    <scope>NUCLEOTIDE SEQUENCE [LARGE SCALE GENOMIC DNA]</scope>
    <source>
        <strain evidence="2">Ve08.2h10</strain>
    </source>
</reference>
<proteinExistence type="predicted"/>